<keyword evidence="2" id="KW-1185">Reference proteome</keyword>
<sequence>MVVPPKPGQRRQRLHWSKVAQKIFSSGLVDDPFSIGRIINVVDPVPHFHLNLREAKGGEEESQSSSVCSVAASPSTPAISALSIVREKVSVLPMEVHEFLHK</sequence>
<proteinExistence type="predicted"/>
<organism evidence="1 2">
    <name type="scientific">Prunus dulcis</name>
    <name type="common">Almond</name>
    <name type="synonym">Amygdalus dulcis</name>
    <dbReference type="NCBI Taxonomy" id="3755"/>
    <lineage>
        <taxon>Eukaryota</taxon>
        <taxon>Viridiplantae</taxon>
        <taxon>Streptophyta</taxon>
        <taxon>Embryophyta</taxon>
        <taxon>Tracheophyta</taxon>
        <taxon>Spermatophyta</taxon>
        <taxon>Magnoliopsida</taxon>
        <taxon>eudicotyledons</taxon>
        <taxon>Gunneridae</taxon>
        <taxon>Pentapetalae</taxon>
        <taxon>rosids</taxon>
        <taxon>fabids</taxon>
        <taxon>Rosales</taxon>
        <taxon>Rosaceae</taxon>
        <taxon>Amygdaloideae</taxon>
        <taxon>Amygdaleae</taxon>
        <taxon>Prunus</taxon>
    </lineage>
</organism>
<accession>A0AAD5F5W3</accession>
<dbReference type="Proteomes" id="UP001054821">
    <property type="component" value="Chromosome 1"/>
</dbReference>
<protein>
    <submittedName>
        <fullName evidence="1">Uncharacterized protein</fullName>
    </submittedName>
</protein>
<evidence type="ECO:0000313" key="2">
    <source>
        <dbReference type="Proteomes" id="UP001054821"/>
    </source>
</evidence>
<evidence type="ECO:0000313" key="1">
    <source>
        <dbReference type="EMBL" id="KAI5354437.1"/>
    </source>
</evidence>
<dbReference type="EMBL" id="JAJFAZ020000001">
    <property type="protein sequence ID" value="KAI5354437.1"/>
    <property type="molecule type" value="Genomic_DNA"/>
</dbReference>
<reference evidence="1 2" key="1">
    <citation type="journal article" date="2022" name="G3 (Bethesda)">
        <title>Whole-genome sequence and methylome profiling of the almond [Prunus dulcis (Mill.) D.A. Webb] cultivar 'Nonpareil'.</title>
        <authorList>
            <person name="D'Amico-Willman K.M."/>
            <person name="Ouma W.Z."/>
            <person name="Meulia T."/>
            <person name="Sideli G.M."/>
            <person name="Gradziel T.M."/>
            <person name="Fresnedo-Ramirez J."/>
        </authorList>
    </citation>
    <scope>NUCLEOTIDE SEQUENCE [LARGE SCALE GENOMIC DNA]</scope>
    <source>
        <strain evidence="1">Clone GOH B32 T37-40</strain>
    </source>
</reference>
<dbReference type="AlphaFoldDB" id="A0AAD5F5W3"/>
<comment type="caution">
    <text evidence="1">The sequence shown here is derived from an EMBL/GenBank/DDBJ whole genome shotgun (WGS) entry which is preliminary data.</text>
</comment>
<name>A0AAD5F5W3_PRUDU</name>
<gene>
    <name evidence="1" type="ORF">L3X38_007332</name>
</gene>